<dbReference type="OrthoDB" id="6315305at2"/>
<keyword evidence="1" id="KW-0812">Transmembrane</keyword>
<keyword evidence="1" id="KW-1133">Transmembrane helix</keyword>
<keyword evidence="1" id="KW-0472">Membrane</keyword>
<feature type="transmembrane region" description="Helical" evidence="1">
    <location>
        <begin position="32"/>
        <end position="51"/>
    </location>
</feature>
<sequence>MPRNTSIKLALYGGAGIGLLFGIVMGSSIAPIAAKTLAVLATLLAAMLGLNDKYFNDTKSVRIGSFGFACVLGIIIGMFVRANNILSPSMMDLKQQYLAVGFSEEEALHFIVIKEFGGTVSGSDSSVNTPQLIQQLEGEAKQNNQSSTAPIQFAQSIATAQHASVLFSSPVELNGCDELEYTDNSLPLDEVVNNFELTGGVWEDLVDHVTEQTSLQDKKGLLLTTKHAVCQVEQVEEQECDSLTPEVMNSKDYESIFSTMSSLDQDWHTVASSIDTSSLHEDLKLHSLKMVKNTLCGF</sequence>
<evidence type="ECO:0000313" key="2">
    <source>
        <dbReference type="EMBL" id="GAD76589.1"/>
    </source>
</evidence>
<evidence type="ECO:0000256" key="1">
    <source>
        <dbReference type="SAM" id="Phobius"/>
    </source>
</evidence>
<dbReference type="AlphaFoldDB" id="U3C591"/>
<accession>U3C591</accession>
<dbReference type="EMBL" id="BATL01000047">
    <property type="protein sequence ID" value="GAD76589.1"/>
    <property type="molecule type" value="Genomic_DNA"/>
</dbReference>
<comment type="caution">
    <text evidence="2">The sequence shown here is derived from an EMBL/GenBank/DDBJ whole genome shotgun (WGS) entry which is preliminary data.</text>
</comment>
<gene>
    <name evidence="2" type="ORF">VAZ01S_047_00060</name>
</gene>
<evidence type="ECO:0000313" key="3">
    <source>
        <dbReference type="Proteomes" id="UP000016567"/>
    </source>
</evidence>
<dbReference type="STRING" id="1219077.VAZ01S_047_00060"/>
<protein>
    <submittedName>
        <fullName evidence="2">Uncharacterized protein</fullName>
    </submittedName>
</protein>
<proteinExistence type="predicted"/>
<reference evidence="2 3" key="1">
    <citation type="submission" date="2013-09" db="EMBL/GenBank/DDBJ databases">
        <title>Whole genome shotgun sequence of Vibrio azureus NBRC 104587.</title>
        <authorList>
            <person name="Isaki S."/>
            <person name="Hosoyama A."/>
            <person name="Numata M."/>
            <person name="Hashimoto M."/>
            <person name="Hosoyama Y."/>
            <person name="Tsuchikane K."/>
            <person name="Noguchi M."/>
            <person name="Hirakata S."/>
            <person name="Ichikawa N."/>
            <person name="Ohji S."/>
            <person name="Yamazoe A."/>
            <person name="Fujita N."/>
        </authorList>
    </citation>
    <scope>NUCLEOTIDE SEQUENCE [LARGE SCALE GENOMIC DNA]</scope>
    <source>
        <strain evidence="2 3">NBRC 104587</strain>
    </source>
</reference>
<name>U3C591_9VIBR</name>
<feature type="transmembrane region" description="Helical" evidence="1">
    <location>
        <begin position="63"/>
        <end position="80"/>
    </location>
</feature>
<dbReference type="RefSeq" id="WP_021710336.1">
    <property type="nucleotide sequence ID" value="NZ_BAOB01000258.1"/>
</dbReference>
<dbReference type="eggNOG" id="ENOG5033507">
    <property type="taxonomic scope" value="Bacteria"/>
</dbReference>
<dbReference type="Proteomes" id="UP000016567">
    <property type="component" value="Unassembled WGS sequence"/>
</dbReference>
<keyword evidence="3" id="KW-1185">Reference proteome</keyword>
<organism evidence="2 3">
    <name type="scientific">Vibrio azureus NBRC 104587</name>
    <dbReference type="NCBI Taxonomy" id="1219077"/>
    <lineage>
        <taxon>Bacteria</taxon>
        <taxon>Pseudomonadati</taxon>
        <taxon>Pseudomonadota</taxon>
        <taxon>Gammaproteobacteria</taxon>
        <taxon>Vibrionales</taxon>
        <taxon>Vibrionaceae</taxon>
        <taxon>Vibrio</taxon>
    </lineage>
</organism>
<feature type="transmembrane region" description="Helical" evidence="1">
    <location>
        <begin position="9"/>
        <end position="26"/>
    </location>
</feature>